<gene>
    <name evidence="2" type="ORF">ACFQZJ_18565</name>
</gene>
<evidence type="ECO:0000313" key="3">
    <source>
        <dbReference type="Proteomes" id="UP001597012"/>
    </source>
</evidence>
<keyword evidence="1" id="KW-0472">Membrane</keyword>
<keyword evidence="1" id="KW-1133">Transmembrane helix</keyword>
<evidence type="ECO:0008006" key="4">
    <source>
        <dbReference type="Google" id="ProtNLM"/>
    </source>
</evidence>
<feature type="transmembrane region" description="Helical" evidence="1">
    <location>
        <begin position="43"/>
        <end position="63"/>
    </location>
</feature>
<accession>A0ABW3B802</accession>
<evidence type="ECO:0000313" key="2">
    <source>
        <dbReference type="EMBL" id="MFD0799481.1"/>
    </source>
</evidence>
<organism evidence="2 3">
    <name type="scientific">Maribacter chungangensis</name>
    <dbReference type="NCBI Taxonomy" id="1069117"/>
    <lineage>
        <taxon>Bacteria</taxon>
        <taxon>Pseudomonadati</taxon>
        <taxon>Bacteroidota</taxon>
        <taxon>Flavobacteriia</taxon>
        <taxon>Flavobacteriales</taxon>
        <taxon>Flavobacteriaceae</taxon>
        <taxon>Maribacter</taxon>
    </lineage>
</organism>
<proteinExistence type="predicted"/>
<sequence>MIKRFLQTLKLIHIFLVTGLTLFSFIAFVQNNGFNADINTNSTLLYLVPAVALLGYFGSQILFNKMISKVLESDALQVKLNHYQTASIIKYALIEAPTIIALFVYYATGNALPLVIALCLLAYLFVQRPTKEKIIASLPLNPEERRAVYDN</sequence>
<keyword evidence="3" id="KW-1185">Reference proteome</keyword>
<name>A0ABW3B802_9FLAO</name>
<dbReference type="EMBL" id="JBHTHY010000024">
    <property type="protein sequence ID" value="MFD0799481.1"/>
    <property type="molecule type" value="Genomic_DNA"/>
</dbReference>
<dbReference type="RefSeq" id="WP_379936467.1">
    <property type="nucleotide sequence ID" value="NZ_JBHTHY010000024.1"/>
</dbReference>
<evidence type="ECO:0000256" key="1">
    <source>
        <dbReference type="SAM" id="Phobius"/>
    </source>
</evidence>
<keyword evidence="1" id="KW-0812">Transmembrane</keyword>
<feature type="transmembrane region" description="Helical" evidence="1">
    <location>
        <begin position="12"/>
        <end position="31"/>
    </location>
</feature>
<protein>
    <recommendedName>
        <fullName evidence="4">MFS transporter</fullName>
    </recommendedName>
</protein>
<reference evidence="3" key="1">
    <citation type="journal article" date="2019" name="Int. J. Syst. Evol. Microbiol.">
        <title>The Global Catalogue of Microorganisms (GCM) 10K type strain sequencing project: providing services to taxonomists for standard genome sequencing and annotation.</title>
        <authorList>
            <consortium name="The Broad Institute Genomics Platform"/>
            <consortium name="The Broad Institute Genome Sequencing Center for Infectious Disease"/>
            <person name="Wu L."/>
            <person name="Ma J."/>
        </authorList>
    </citation>
    <scope>NUCLEOTIDE SEQUENCE [LARGE SCALE GENOMIC DNA]</scope>
    <source>
        <strain evidence="3">CCUG 61948</strain>
    </source>
</reference>
<dbReference type="Proteomes" id="UP001597012">
    <property type="component" value="Unassembled WGS sequence"/>
</dbReference>
<feature type="transmembrane region" description="Helical" evidence="1">
    <location>
        <begin position="111"/>
        <end position="126"/>
    </location>
</feature>
<comment type="caution">
    <text evidence="2">The sequence shown here is derived from an EMBL/GenBank/DDBJ whole genome shotgun (WGS) entry which is preliminary data.</text>
</comment>